<evidence type="ECO:0000313" key="6">
    <source>
        <dbReference type="EMBL" id="SVB89297.1"/>
    </source>
</evidence>
<dbReference type="SUPFAM" id="SSF52540">
    <property type="entry name" value="P-loop containing nucleoside triphosphate hydrolases"/>
    <property type="match status" value="1"/>
</dbReference>
<keyword evidence="2" id="KW-0378">Hydrolase</keyword>
<dbReference type="GO" id="GO:0003677">
    <property type="term" value="F:DNA binding"/>
    <property type="evidence" value="ECO:0007669"/>
    <property type="project" value="InterPro"/>
</dbReference>
<dbReference type="InterPro" id="IPR000212">
    <property type="entry name" value="DNA_helicase_UvrD/REP"/>
</dbReference>
<organism evidence="6">
    <name type="scientific">marine metagenome</name>
    <dbReference type="NCBI Taxonomy" id="408172"/>
    <lineage>
        <taxon>unclassified sequences</taxon>
        <taxon>metagenomes</taxon>
        <taxon>ecological metagenomes</taxon>
    </lineage>
</organism>
<dbReference type="AlphaFoldDB" id="A0A382HQR8"/>
<dbReference type="Gene3D" id="3.40.50.300">
    <property type="entry name" value="P-loop containing nucleotide triphosphate hydrolases"/>
    <property type="match status" value="1"/>
</dbReference>
<dbReference type="InterPro" id="IPR014016">
    <property type="entry name" value="UvrD-like_ATP-bd"/>
</dbReference>
<dbReference type="GO" id="GO:0000725">
    <property type="term" value="P:recombinational repair"/>
    <property type="evidence" value="ECO:0007669"/>
    <property type="project" value="TreeGrafter"/>
</dbReference>
<dbReference type="GO" id="GO:0016787">
    <property type="term" value="F:hydrolase activity"/>
    <property type="evidence" value="ECO:0007669"/>
    <property type="project" value="UniProtKB-KW"/>
</dbReference>
<dbReference type="Pfam" id="PF00580">
    <property type="entry name" value="UvrD-helicase"/>
    <property type="match status" value="1"/>
</dbReference>
<dbReference type="PANTHER" id="PTHR11070">
    <property type="entry name" value="UVRD / RECB / PCRA DNA HELICASE FAMILY MEMBER"/>
    <property type="match status" value="1"/>
</dbReference>
<accession>A0A382HQR8</accession>
<proteinExistence type="predicted"/>
<dbReference type="PANTHER" id="PTHR11070:SF67">
    <property type="entry name" value="DNA 3'-5' HELICASE"/>
    <property type="match status" value="1"/>
</dbReference>
<evidence type="ECO:0000256" key="1">
    <source>
        <dbReference type="ARBA" id="ARBA00022741"/>
    </source>
</evidence>
<dbReference type="InterPro" id="IPR027417">
    <property type="entry name" value="P-loop_NTPase"/>
</dbReference>
<dbReference type="GO" id="GO:0043138">
    <property type="term" value="F:3'-5' DNA helicase activity"/>
    <property type="evidence" value="ECO:0007669"/>
    <property type="project" value="TreeGrafter"/>
</dbReference>
<keyword evidence="3" id="KW-0347">Helicase</keyword>
<feature type="domain" description="UvrD-like helicase ATP-binding" evidence="5">
    <location>
        <begin position="1"/>
        <end position="153"/>
    </location>
</feature>
<sequence>VIPNEMVRASAGSGKTYQLVNRYISLLLCGQASDRIIALTFTRKAAGEFFEGILTKLANAAGSQEAAVHLSANIGVPKVSQADYTRVLRELLERMPHLALGTIDGFFHRVLGMFSLEYGLSGEFEIMDEFSAERARVRSMEQLFAAASARDQK</sequence>
<dbReference type="GO" id="GO:0005829">
    <property type="term" value="C:cytosol"/>
    <property type="evidence" value="ECO:0007669"/>
    <property type="project" value="TreeGrafter"/>
</dbReference>
<gene>
    <name evidence="6" type="ORF">METZ01_LOCUS242151</name>
</gene>
<reference evidence="6" key="1">
    <citation type="submission" date="2018-05" db="EMBL/GenBank/DDBJ databases">
        <authorList>
            <person name="Lanie J.A."/>
            <person name="Ng W.-L."/>
            <person name="Kazmierczak K.M."/>
            <person name="Andrzejewski T.M."/>
            <person name="Davidsen T.M."/>
            <person name="Wayne K.J."/>
            <person name="Tettelin H."/>
            <person name="Glass J.I."/>
            <person name="Rusch D."/>
            <person name="Podicherti R."/>
            <person name="Tsui H.-C.T."/>
            <person name="Winkler M.E."/>
        </authorList>
    </citation>
    <scope>NUCLEOTIDE SEQUENCE</scope>
</reference>
<evidence type="ECO:0000259" key="5">
    <source>
        <dbReference type="PROSITE" id="PS51198"/>
    </source>
</evidence>
<dbReference type="PROSITE" id="PS51198">
    <property type="entry name" value="UVRD_HELICASE_ATP_BIND"/>
    <property type="match status" value="1"/>
</dbReference>
<dbReference type="GO" id="GO:0005524">
    <property type="term" value="F:ATP binding"/>
    <property type="evidence" value="ECO:0007669"/>
    <property type="project" value="UniProtKB-KW"/>
</dbReference>
<dbReference type="EMBL" id="UINC01062556">
    <property type="protein sequence ID" value="SVB89297.1"/>
    <property type="molecule type" value="Genomic_DNA"/>
</dbReference>
<keyword evidence="4" id="KW-0067">ATP-binding</keyword>
<name>A0A382HQR8_9ZZZZ</name>
<evidence type="ECO:0000256" key="3">
    <source>
        <dbReference type="ARBA" id="ARBA00022806"/>
    </source>
</evidence>
<feature type="non-terminal residue" evidence="6">
    <location>
        <position position="153"/>
    </location>
</feature>
<protein>
    <recommendedName>
        <fullName evidence="5">UvrD-like helicase ATP-binding domain-containing protein</fullName>
    </recommendedName>
</protein>
<evidence type="ECO:0000256" key="4">
    <source>
        <dbReference type="ARBA" id="ARBA00022840"/>
    </source>
</evidence>
<evidence type="ECO:0000256" key="2">
    <source>
        <dbReference type="ARBA" id="ARBA00022801"/>
    </source>
</evidence>
<feature type="non-terminal residue" evidence="6">
    <location>
        <position position="1"/>
    </location>
</feature>
<keyword evidence="1" id="KW-0547">Nucleotide-binding</keyword>